<evidence type="ECO:0000313" key="3">
    <source>
        <dbReference type="Proteomes" id="UP001235939"/>
    </source>
</evidence>
<keyword evidence="3" id="KW-1185">Reference proteome</keyword>
<proteinExistence type="predicted"/>
<dbReference type="EMBL" id="CP092882">
    <property type="protein sequence ID" value="UYV81586.1"/>
    <property type="molecule type" value="Genomic_DNA"/>
</dbReference>
<reference evidence="2 3" key="1">
    <citation type="submission" date="2022-01" db="EMBL/GenBank/DDBJ databases">
        <title>A chromosomal length assembly of Cordylochernes scorpioides.</title>
        <authorList>
            <person name="Zeh D."/>
            <person name="Zeh J."/>
        </authorList>
    </citation>
    <scope>NUCLEOTIDE SEQUENCE [LARGE SCALE GENOMIC DNA]</scope>
    <source>
        <strain evidence="2">IN4F17</strain>
        <tissue evidence="2">Whole Body</tissue>
    </source>
</reference>
<feature type="region of interest" description="Disordered" evidence="1">
    <location>
        <begin position="132"/>
        <end position="172"/>
    </location>
</feature>
<accession>A0ABY6LMN8</accession>
<organism evidence="2 3">
    <name type="scientific">Cordylochernes scorpioides</name>
    <dbReference type="NCBI Taxonomy" id="51811"/>
    <lineage>
        <taxon>Eukaryota</taxon>
        <taxon>Metazoa</taxon>
        <taxon>Ecdysozoa</taxon>
        <taxon>Arthropoda</taxon>
        <taxon>Chelicerata</taxon>
        <taxon>Arachnida</taxon>
        <taxon>Pseudoscorpiones</taxon>
        <taxon>Cheliferoidea</taxon>
        <taxon>Chernetidae</taxon>
        <taxon>Cordylochernes</taxon>
    </lineage>
</organism>
<protein>
    <submittedName>
        <fullName evidence="2">Uncharacterized protein</fullName>
    </submittedName>
</protein>
<feature type="compositionally biased region" description="Basic and acidic residues" evidence="1">
    <location>
        <begin position="133"/>
        <end position="157"/>
    </location>
</feature>
<dbReference type="Proteomes" id="UP001235939">
    <property type="component" value="Chromosome 20"/>
</dbReference>
<feature type="compositionally biased region" description="Low complexity" evidence="1">
    <location>
        <begin position="158"/>
        <end position="172"/>
    </location>
</feature>
<sequence>MADYCWNLSRDVLEYTHKRKSKRSTCALQKAIWWTRNQLNIDLAFSLIFGQPKFLINQEKPLGPKIFSAAVVQSTPSRIWGYPRREGYATYPANVGRYQLLASDLHKSGYNGGLQITNSRCTPFSFSMMSTKRPLEKPQDYNRKAETMEPNGDRLNDLRNNQQQQQDNGTMSKSVVLPLQSVVVPLLY</sequence>
<evidence type="ECO:0000256" key="1">
    <source>
        <dbReference type="SAM" id="MobiDB-lite"/>
    </source>
</evidence>
<evidence type="ECO:0000313" key="2">
    <source>
        <dbReference type="EMBL" id="UYV81586.1"/>
    </source>
</evidence>
<gene>
    <name evidence="2" type="ORF">LAZ67_20001604</name>
</gene>
<name>A0ABY6LMN8_9ARAC</name>